<evidence type="ECO:0000256" key="6">
    <source>
        <dbReference type="ARBA" id="ARBA00022723"/>
    </source>
</evidence>
<dbReference type="InterPro" id="IPR036895">
    <property type="entry name" value="Uracil-DNA_glycosylase-like_sf"/>
</dbReference>
<dbReference type="Pfam" id="PF03167">
    <property type="entry name" value="UDG"/>
    <property type="match status" value="1"/>
</dbReference>
<feature type="region of interest" description="Disordered" evidence="12">
    <location>
        <begin position="200"/>
        <end position="230"/>
    </location>
</feature>
<dbReference type="GO" id="GO:0004844">
    <property type="term" value="F:uracil DNA N-glycosylase activity"/>
    <property type="evidence" value="ECO:0007669"/>
    <property type="project" value="UniProtKB-EC"/>
</dbReference>
<evidence type="ECO:0000256" key="11">
    <source>
        <dbReference type="ARBA" id="ARBA00023204"/>
    </source>
</evidence>
<comment type="caution">
    <text evidence="14">The sequence shown here is derived from an EMBL/GenBank/DDBJ whole genome shotgun (WGS) entry which is preliminary data.</text>
</comment>
<dbReference type="SMART" id="SM00987">
    <property type="entry name" value="UreE_C"/>
    <property type="match status" value="1"/>
</dbReference>
<comment type="catalytic activity">
    <reaction evidence="1">
        <text>Hydrolyzes single-stranded DNA or mismatched double-stranded DNA and polynucleotides, releasing free uracil.</text>
        <dbReference type="EC" id="3.2.2.27"/>
    </reaction>
</comment>
<dbReference type="PANTHER" id="PTHR33693:SF1">
    <property type="entry name" value="TYPE-4 URACIL-DNA GLYCOSYLASE"/>
    <property type="match status" value="1"/>
</dbReference>
<evidence type="ECO:0000256" key="9">
    <source>
        <dbReference type="ARBA" id="ARBA00023004"/>
    </source>
</evidence>
<evidence type="ECO:0000256" key="7">
    <source>
        <dbReference type="ARBA" id="ARBA00022763"/>
    </source>
</evidence>
<dbReference type="Proteomes" id="UP000183206">
    <property type="component" value="Unassembled WGS sequence"/>
</dbReference>
<evidence type="ECO:0000256" key="8">
    <source>
        <dbReference type="ARBA" id="ARBA00022801"/>
    </source>
</evidence>
<name>A0A1J4VBR6_9BACT</name>
<protein>
    <recommendedName>
        <fullName evidence="4">Type-4 uracil-DNA glycosylase</fullName>
        <ecNumber evidence="3">3.2.2.27</ecNumber>
    </recommendedName>
</protein>
<evidence type="ECO:0000256" key="2">
    <source>
        <dbReference type="ARBA" id="ARBA00006521"/>
    </source>
</evidence>
<dbReference type="SUPFAM" id="SSF52141">
    <property type="entry name" value="Uracil-DNA glycosylase-like"/>
    <property type="match status" value="1"/>
</dbReference>
<dbReference type="SMART" id="SM00986">
    <property type="entry name" value="UDG"/>
    <property type="match status" value="1"/>
</dbReference>
<keyword evidence="10" id="KW-0411">Iron-sulfur</keyword>
<evidence type="ECO:0000313" key="15">
    <source>
        <dbReference type="Proteomes" id="UP000183206"/>
    </source>
</evidence>
<sequence length="230" mass="26197">MDRETKEKKLKEIDEHWIKDCPCVLRETATQAVPGDGNADADIVFIGEAPGRNEDIQGKPFVGAAGKFLAEMLAGIGMERKDVYITNVVKYRPPGNRDPLLDEIRDCQTWLEEQILLIDPKMIILLGRHALEHFFPEEKISRVHGKVLRRSFHELGEKNFYALYHPAAALYNGSMRSVLIEDFKKIPKALMILDETMNETRTNTTVSPDSAQELKETGNHKKRARRAPLF</sequence>
<dbReference type="EMBL" id="MNVO01000005">
    <property type="protein sequence ID" value="OIO33504.1"/>
    <property type="molecule type" value="Genomic_DNA"/>
</dbReference>
<dbReference type="GO" id="GO:0006281">
    <property type="term" value="P:DNA repair"/>
    <property type="evidence" value="ECO:0007669"/>
    <property type="project" value="UniProtKB-KW"/>
</dbReference>
<dbReference type="GO" id="GO:0046872">
    <property type="term" value="F:metal ion binding"/>
    <property type="evidence" value="ECO:0007669"/>
    <property type="project" value="UniProtKB-KW"/>
</dbReference>
<dbReference type="AlphaFoldDB" id="A0A1J4VBR6"/>
<feature type="domain" description="Uracil-DNA glycosylase-like" evidence="13">
    <location>
        <begin position="34"/>
        <end position="184"/>
    </location>
</feature>
<dbReference type="InterPro" id="IPR051536">
    <property type="entry name" value="UDG_Type-4/5"/>
</dbReference>
<comment type="similarity">
    <text evidence="2">Belongs to the uracil-DNA glycosylase (UDG) superfamily. Type 4 (UDGa) family.</text>
</comment>
<dbReference type="CDD" id="cd10030">
    <property type="entry name" value="UDG-F4_TTUDGA_SPO1dp_like"/>
    <property type="match status" value="1"/>
</dbReference>
<keyword evidence="5" id="KW-0004">4Fe-4S</keyword>
<keyword evidence="7" id="KW-0227">DNA damage</keyword>
<dbReference type="InterPro" id="IPR005122">
    <property type="entry name" value="Uracil-DNA_glycosylase-like"/>
</dbReference>
<reference evidence="14 15" key="1">
    <citation type="journal article" date="2016" name="Environ. Microbiol.">
        <title>Genomic resolution of a cold subsurface aquifer community provides metabolic insights for novel microbes adapted to high CO concentrations.</title>
        <authorList>
            <person name="Probst A.J."/>
            <person name="Castelle C.J."/>
            <person name="Singh A."/>
            <person name="Brown C.T."/>
            <person name="Anantharaman K."/>
            <person name="Sharon I."/>
            <person name="Hug L.A."/>
            <person name="Burstein D."/>
            <person name="Emerson J.B."/>
            <person name="Thomas B.C."/>
            <person name="Banfield J.F."/>
        </authorList>
    </citation>
    <scope>NUCLEOTIDE SEQUENCE [LARGE SCALE GENOMIC DNA]</scope>
    <source>
        <strain evidence="14">CG1_02_47_685</strain>
    </source>
</reference>
<feature type="compositionally biased region" description="Polar residues" evidence="12">
    <location>
        <begin position="200"/>
        <end position="210"/>
    </location>
</feature>
<gene>
    <name evidence="14" type="ORF">AUJ44_00175</name>
</gene>
<keyword evidence="8" id="KW-0378">Hydrolase</keyword>
<keyword evidence="9" id="KW-0408">Iron</keyword>
<keyword evidence="6" id="KW-0479">Metal-binding</keyword>
<accession>A0A1J4VBR6</accession>
<dbReference type="Gene3D" id="3.40.470.10">
    <property type="entry name" value="Uracil-DNA glycosylase-like domain"/>
    <property type="match status" value="1"/>
</dbReference>
<organism evidence="14 15">
    <name type="scientific">Candidatus Nomurabacteria bacterium CG1_02_47_685</name>
    <dbReference type="NCBI Taxonomy" id="1805282"/>
    <lineage>
        <taxon>Bacteria</taxon>
        <taxon>Candidatus Nomuraibacteriota</taxon>
    </lineage>
</organism>
<evidence type="ECO:0000256" key="1">
    <source>
        <dbReference type="ARBA" id="ARBA00001400"/>
    </source>
</evidence>
<dbReference type="InterPro" id="IPR005273">
    <property type="entry name" value="Ura-DNA_glyco_family4"/>
</dbReference>
<evidence type="ECO:0000256" key="3">
    <source>
        <dbReference type="ARBA" id="ARBA00012030"/>
    </source>
</evidence>
<dbReference type="GO" id="GO:0051539">
    <property type="term" value="F:4 iron, 4 sulfur cluster binding"/>
    <property type="evidence" value="ECO:0007669"/>
    <property type="project" value="UniProtKB-KW"/>
</dbReference>
<evidence type="ECO:0000256" key="4">
    <source>
        <dbReference type="ARBA" id="ARBA00019403"/>
    </source>
</evidence>
<dbReference type="NCBIfam" id="TIGR00758">
    <property type="entry name" value="UDG_fam4"/>
    <property type="match status" value="1"/>
</dbReference>
<dbReference type="EC" id="3.2.2.27" evidence="3"/>
<dbReference type="PANTHER" id="PTHR33693">
    <property type="entry name" value="TYPE-5 URACIL-DNA GLYCOSYLASE"/>
    <property type="match status" value="1"/>
</dbReference>
<feature type="compositionally biased region" description="Basic residues" evidence="12">
    <location>
        <begin position="220"/>
        <end position="230"/>
    </location>
</feature>
<evidence type="ECO:0000256" key="12">
    <source>
        <dbReference type="SAM" id="MobiDB-lite"/>
    </source>
</evidence>
<evidence type="ECO:0000313" key="14">
    <source>
        <dbReference type="EMBL" id="OIO33504.1"/>
    </source>
</evidence>
<evidence type="ECO:0000256" key="5">
    <source>
        <dbReference type="ARBA" id="ARBA00022485"/>
    </source>
</evidence>
<keyword evidence="11" id="KW-0234">DNA repair</keyword>
<dbReference type="STRING" id="1805282.AUJ44_00175"/>
<proteinExistence type="inferred from homology"/>
<evidence type="ECO:0000256" key="10">
    <source>
        <dbReference type="ARBA" id="ARBA00023014"/>
    </source>
</evidence>
<evidence type="ECO:0000259" key="13">
    <source>
        <dbReference type="SMART" id="SM00986"/>
    </source>
</evidence>